<organism evidence="2 3">
    <name type="scientific">Legionella beliardensis</name>
    <dbReference type="NCBI Taxonomy" id="91822"/>
    <lineage>
        <taxon>Bacteria</taxon>
        <taxon>Pseudomonadati</taxon>
        <taxon>Pseudomonadota</taxon>
        <taxon>Gammaproteobacteria</taxon>
        <taxon>Legionellales</taxon>
        <taxon>Legionellaceae</taxon>
        <taxon>Legionella</taxon>
    </lineage>
</organism>
<evidence type="ECO:0000313" key="2">
    <source>
        <dbReference type="EMBL" id="STX28986.1"/>
    </source>
</evidence>
<sequence>MKKLLSLLFILSASITSNALSASCSTHIECPANTQCVCSTGASSAYSRYFYFDVKLQKGFHYECTLSTSIFNANVLDRISLPKGAEYQQPSSPRFPLKLNVDTTNMENQDEIISIRFLVPPSDMADDFQGICHIKEGVL</sequence>
<dbReference type="OrthoDB" id="5647646at2"/>
<keyword evidence="1" id="KW-0732">Signal</keyword>
<dbReference type="Proteomes" id="UP000254968">
    <property type="component" value="Unassembled WGS sequence"/>
</dbReference>
<feature type="chain" id="PRO_5016730535" description="Secreted protein" evidence="1">
    <location>
        <begin position="20"/>
        <end position="139"/>
    </location>
</feature>
<keyword evidence="3" id="KW-1185">Reference proteome</keyword>
<dbReference type="PROSITE" id="PS51257">
    <property type="entry name" value="PROKAR_LIPOPROTEIN"/>
    <property type="match status" value="1"/>
</dbReference>
<dbReference type="AlphaFoldDB" id="A0A378I2U2"/>
<evidence type="ECO:0000313" key="3">
    <source>
        <dbReference type="Proteomes" id="UP000254968"/>
    </source>
</evidence>
<dbReference type="RefSeq" id="WP_115302691.1">
    <property type="nucleotide sequence ID" value="NZ_CAAAHO010000004.1"/>
</dbReference>
<dbReference type="EMBL" id="UGNV01000001">
    <property type="protein sequence ID" value="STX28986.1"/>
    <property type="molecule type" value="Genomic_DNA"/>
</dbReference>
<evidence type="ECO:0008006" key="4">
    <source>
        <dbReference type="Google" id="ProtNLM"/>
    </source>
</evidence>
<proteinExistence type="predicted"/>
<gene>
    <name evidence="2" type="ORF">NCTC13315_01520</name>
</gene>
<evidence type="ECO:0000256" key="1">
    <source>
        <dbReference type="SAM" id="SignalP"/>
    </source>
</evidence>
<feature type="signal peptide" evidence="1">
    <location>
        <begin position="1"/>
        <end position="19"/>
    </location>
</feature>
<protein>
    <recommendedName>
        <fullName evidence="4">Secreted protein</fullName>
    </recommendedName>
</protein>
<reference evidence="2 3" key="1">
    <citation type="submission" date="2018-06" db="EMBL/GenBank/DDBJ databases">
        <authorList>
            <consortium name="Pathogen Informatics"/>
            <person name="Doyle S."/>
        </authorList>
    </citation>
    <scope>NUCLEOTIDE SEQUENCE [LARGE SCALE GENOMIC DNA]</scope>
    <source>
        <strain evidence="2 3">NCTC13315</strain>
    </source>
</reference>
<name>A0A378I2U2_9GAMM</name>
<accession>A0A378I2U2</accession>